<evidence type="ECO:0000256" key="4">
    <source>
        <dbReference type="ARBA" id="ARBA00020071"/>
    </source>
</evidence>
<dbReference type="InterPro" id="IPR011583">
    <property type="entry name" value="Chitinase_II/V-like_cat"/>
</dbReference>
<evidence type="ECO:0000256" key="5">
    <source>
        <dbReference type="ARBA" id="ARBA00022676"/>
    </source>
</evidence>
<dbReference type="eggNOG" id="COG3858">
    <property type="taxonomic scope" value="Bacteria"/>
</dbReference>
<dbReference type="CDD" id="cd06549">
    <property type="entry name" value="GH18_trifunctional"/>
    <property type="match status" value="1"/>
</dbReference>
<dbReference type="OrthoDB" id="276604at2"/>
<accession>B0T3D0</accession>
<dbReference type="InterPro" id="IPR029070">
    <property type="entry name" value="Chitinase_insertion_sf"/>
</dbReference>
<feature type="transmembrane region" description="Helical" evidence="8">
    <location>
        <begin position="1007"/>
        <end position="1032"/>
    </location>
</feature>
<dbReference type="PANTHER" id="PTHR43630:SF1">
    <property type="entry name" value="POLY-BETA-1,6-N-ACETYL-D-GLUCOSAMINE SYNTHASE"/>
    <property type="match status" value="1"/>
</dbReference>
<reference evidence="11" key="1">
    <citation type="submission" date="2008-01" db="EMBL/GenBank/DDBJ databases">
        <title>Complete sequence of chromosome of Caulobacter sp. K31.</title>
        <authorList>
            <consortium name="US DOE Joint Genome Institute"/>
            <person name="Copeland A."/>
            <person name="Lucas S."/>
            <person name="Lapidus A."/>
            <person name="Barry K."/>
            <person name="Glavina del Rio T."/>
            <person name="Dalin E."/>
            <person name="Tice H."/>
            <person name="Pitluck S."/>
            <person name="Bruce D."/>
            <person name="Goodwin L."/>
            <person name="Thompson L.S."/>
            <person name="Brettin T."/>
            <person name="Detter J.C."/>
            <person name="Han C."/>
            <person name="Schmutz J."/>
            <person name="Larimer F."/>
            <person name="Land M."/>
            <person name="Hauser L."/>
            <person name="Kyrpides N."/>
            <person name="Kim E."/>
            <person name="Stephens C."/>
            <person name="Richardson P."/>
        </authorList>
    </citation>
    <scope>NUCLEOTIDE SEQUENCE [LARGE SCALE GENOMIC DNA]</scope>
    <source>
        <strain evidence="11">K31</strain>
    </source>
</reference>
<dbReference type="Pfam" id="PF13641">
    <property type="entry name" value="Glyco_tranf_2_3"/>
    <property type="match status" value="1"/>
</dbReference>
<dbReference type="InterPro" id="IPR029044">
    <property type="entry name" value="Nucleotide-diphossugar_trans"/>
</dbReference>
<dbReference type="SMART" id="SM00636">
    <property type="entry name" value="Glyco_18"/>
    <property type="match status" value="1"/>
</dbReference>
<dbReference type="PROSITE" id="PS51910">
    <property type="entry name" value="GH18_2"/>
    <property type="match status" value="1"/>
</dbReference>
<dbReference type="STRING" id="366602.Caul_0228"/>
<keyword evidence="8" id="KW-0812">Transmembrane</keyword>
<dbReference type="Gene3D" id="3.90.550.10">
    <property type="entry name" value="Spore Coat Polysaccharide Biosynthesis Protein SpsA, Chain A"/>
    <property type="match status" value="1"/>
</dbReference>
<evidence type="ECO:0000313" key="11">
    <source>
        <dbReference type="EMBL" id="ABZ69365.1"/>
    </source>
</evidence>
<dbReference type="Gene3D" id="3.20.20.370">
    <property type="entry name" value="Glycoside hydrolase/deacetylase"/>
    <property type="match status" value="1"/>
</dbReference>
<dbReference type="Gene3D" id="3.10.50.10">
    <property type="match status" value="1"/>
</dbReference>
<dbReference type="Pfam" id="PF00704">
    <property type="entry name" value="Glyco_hydro_18"/>
    <property type="match status" value="1"/>
</dbReference>
<evidence type="ECO:0000259" key="10">
    <source>
        <dbReference type="PROSITE" id="PS51910"/>
    </source>
</evidence>
<dbReference type="GO" id="GO:0005975">
    <property type="term" value="P:carbohydrate metabolic process"/>
    <property type="evidence" value="ECO:0007669"/>
    <property type="project" value="InterPro"/>
</dbReference>
<feature type="domain" description="NodB homology" evidence="9">
    <location>
        <begin position="478"/>
        <end position="670"/>
    </location>
</feature>
<dbReference type="Gene3D" id="3.20.20.80">
    <property type="entry name" value="Glycosidases"/>
    <property type="match status" value="1"/>
</dbReference>
<feature type="transmembrane region" description="Helical" evidence="8">
    <location>
        <begin position="709"/>
        <end position="735"/>
    </location>
</feature>
<evidence type="ECO:0000256" key="3">
    <source>
        <dbReference type="ARBA" id="ARBA00010973"/>
    </source>
</evidence>
<gene>
    <name evidence="11" type="ordered locus">Caul_0228</name>
</gene>
<dbReference type="GO" id="GO:0016810">
    <property type="term" value="F:hydrolase activity, acting on carbon-nitrogen (but not peptide) bonds"/>
    <property type="evidence" value="ECO:0007669"/>
    <property type="project" value="InterPro"/>
</dbReference>
<keyword evidence="5" id="KW-0328">Glycosyltransferase</keyword>
<dbReference type="KEGG" id="cak:Caul_0228"/>
<dbReference type="HOGENOM" id="CLU_009182_0_0_5"/>
<sequence>MGGDDRHIFHDPTGRRDRRMRLILGIVLSALAAIVAGFLATLAFAPRLPSVTLRDPHVLSSLHKETAHRLKPALAWRQVPRPTAGAQGTGGGSAQVRPISVGFYVSWDEDSRESLRRNIDKLDVVSPQWVALKGPAGDIVVDDDPQGVARIAAAPNHPAVLPLVHNSANAAFNGPLADALLADPKARAKLIASLADLAVKRGYGGYVFDLESLSAKGLVNYPKLLDEARAALKPQGREVWVTAPFDEEGWPLKRLQDSSDTLVLMAYDQHYAFGDPGPNAGQDWYESELAKRFAKLDPARTIMALGAYGYDWTLNKNGKPASGSPATFHEAMRNAQDAGATIDMDDDALNPTYDYVDDNGDSHVVWFLDATTLFNQVKVTDAWKPRGYGLWRMGMEDPGVWSVLGKPYGQASAAGLTRIPAGQSVDFDGGGEVLHVSALPTPGKRILEFDPDTGLISDQTYAAIPSSYVIERYGQKPGLVALTFDDGPDARWTPKILDVLKAKKAPATFFVIGENMQARPDLVKREVAEGHDVGSHTWTHPNIGETPVGQTDVELNATQRLFEVITGRSMRLFRPPFFGDAEPSTPHEVAPLVIAQTLGYLIVGLRIDPDDWQKPPPQAIIDRALERLDHPGDRPGQVILLHDAGGNRANTVKALPQLIDQIRARGYRLVTVGELAGMTPTQTMPVSDRDPLALALDRMGFGLFRGVKVALTALFLTAIALGLARLVFLACLALVHRWTHQSPENLDPETGPLVSVLIPCFNEEKVIAASVARILESEWKNLEVLVLDDGSKDNTAQEVRRAHGDDPRVTLLSFENGGKARAVNRGLAIAKGDYVVALDADTLFPPKTIGRLIRWFQDPTIGAVAGNAIVGNRVNMVTRWQALEYVTAQNLERRALAALGAVTVVPGAVGAWRKSVLDALGGYPSDTLAEDQDLTIACQRAGWKVAFDPAAQAFTEAPDTVGGLLKQRFRWSFGTLQCVWKHRAALFSPKTPALGFVALPQIWLFQILLAVAAPLVDLAVVWSLISGVYGAIAHPVEWSPDDTIQGLLYWAVFILVDLSAGALGMALEKRAPWADLPYLPVQRFGYRQLMYYVVVKSVLTAARGGRVGWGKLERRATATVKSGG</sequence>
<feature type="transmembrane region" description="Helical" evidence="8">
    <location>
        <begin position="22"/>
        <end position="45"/>
    </location>
</feature>
<dbReference type="CAZy" id="GT2">
    <property type="family name" value="Glycosyltransferase Family 2"/>
</dbReference>
<evidence type="ECO:0000259" key="9">
    <source>
        <dbReference type="PROSITE" id="PS51677"/>
    </source>
</evidence>
<name>B0T3D0_CAUSK</name>
<comment type="function">
    <text evidence="1">Is involved in generating a small heat-stable compound (Nod), an acylated oligomer of N-acetylglucosamine, that stimulates mitosis in various plant protoplasts.</text>
</comment>
<dbReference type="EMBL" id="CP000927">
    <property type="protein sequence ID" value="ABZ69365.1"/>
    <property type="molecule type" value="Genomic_DNA"/>
</dbReference>
<keyword evidence="6" id="KW-0808">Transferase</keyword>
<dbReference type="SUPFAM" id="SSF53448">
    <property type="entry name" value="Nucleotide-diphospho-sugar transferases"/>
    <property type="match status" value="1"/>
</dbReference>
<dbReference type="InterPro" id="IPR017853">
    <property type="entry name" value="GH"/>
</dbReference>
<dbReference type="SUPFAM" id="SSF88713">
    <property type="entry name" value="Glycoside hydrolase/deacetylase"/>
    <property type="match status" value="1"/>
</dbReference>
<evidence type="ECO:0000256" key="1">
    <source>
        <dbReference type="ARBA" id="ARBA00003236"/>
    </source>
</evidence>
<comment type="similarity">
    <text evidence="3">Belongs to the polysaccharide deacetylase family.</text>
</comment>
<dbReference type="PROSITE" id="PS51677">
    <property type="entry name" value="NODB"/>
    <property type="match status" value="1"/>
</dbReference>
<dbReference type="GO" id="GO:0016757">
    <property type="term" value="F:glycosyltransferase activity"/>
    <property type="evidence" value="ECO:0007669"/>
    <property type="project" value="UniProtKB-KW"/>
</dbReference>
<keyword evidence="8" id="KW-1133">Transmembrane helix</keyword>
<feature type="domain" description="GH18" evidence="10">
    <location>
        <begin position="98"/>
        <end position="411"/>
    </location>
</feature>
<dbReference type="eggNOG" id="COG0726">
    <property type="taxonomic scope" value="Bacteria"/>
</dbReference>
<dbReference type="SUPFAM" id="SSF51445">
    <property type="entry name" value="(Trans)glycosidases"/>
    <property type="match status" value="1"/>
</dbReference>
<proteinExistence type="inferred from homology"/>
<comment type="similarity">
    <text evidence="2">Belongs to the glycosyltransferase 2 family.</text>
</comment>
<dbReference type="CDD" id="cd06423">
    <property type="entry name" value="CESA_like"/>
    <property type="match status" value="1"/>
</dbReference>
<dbReference type="eggNOG" id="COG1215">
    <property type="taxonomic scope" value="Bacteria"/>
</dbReference>
<evidence type="ECO:0000256" key="6">
    <source>
        <dbReference type="ARBA" id="ARBA00022679"/>
    </source>
</evidence>
<dbReference type="Pfam" id="PF01522">
    <property type="entry name" value="Polysacc_deac_1"/>
    <property type="match status" value="1"/>
</dbReference>
<evidence type="ECO:0000256" key="7">
    <source>
        <dbReference type="ARBA" id="ARBA00032976"/>
    </source>
</evidence>
<dbReference type="CAZy" id="GH18">
    <property type="family name" value="Glycoside Hydrolase Family 18"/>
</dbReference>
<feature type="transmembrane region" description="Helical" evidence="8">
    <location>
        <begin position="1047"/>
        <end position="1067"/>
    </location>
</feature>
<dbReference type="PANTHER" id="PTHR43630">
    <property type="entry name" value="POLY-BETA-1,6-N-ACETYL-D-GLUCOSAMINE SYNTHASE"/>
    <property type="match status" value="1"/>
</dbReference>
<dbReference type="InterPro" id="IPR002509">
    <property type="entry name" value="NODB_dom"/>
</dbReference>
<dbReference type="CDD" id="cd10962">
    <property type="entry name" value="CE4_GT2-like"/>
    <property type="match status" value="1"/>
</dbReference>
<organism evidence="11">
    <name type="scientific">Caulobacter sp. (strain K31)</name>
    <dbReference type="NCBI Taxonomy" id="366602"/>
    <lineage>
        <taxon>Bacteria</taxon>
        <taxon>Pseudomonadati</taxon>
        <taxon>Pseudomonadota</taxon>
        <taxon>Alphaproteobacteria</taxon>
        <taxon>Caulobacterales</taxon>
        <taxon>Caulobacteraceae</taxon>
        <taxon>Caulobacter</taxon>
    </lineage>
</organism>
<dbReference type="InterPro" id="IPR001223">
    <property type="entry name" value="Glyco_hydro18_cat"/>
</dbReference>
<protein>
    <recommendedName>
        <fullName evidence="4">Chitooligosaccharide deacetylase</fullName>
    </recommendedName>
    <alternativeName>
        <fullName evidence="7">Nodulation protein B</fullName>
    </alternativeName>
</protein>
<keyword evidence="8" id="KW-0472">Membrane</keyword>
<evidence type="ECO:0000256" key="8">
    <source>
        <dbReference type="SAM" id="Phobius"/>
    </source>
</evidence>
<evidence type="ECO:0000256" key="2">
    <source>
        <dbReference type="ARBA" id="ARBA00006739"/>
    </source>
</evidence>
<dbReference type="InterPro" id="IPR011330">
    <property type="entry name" value="Glyco_hydro/deAcase_b/a-brl"/>
</dbReference>
<dbReference type="AlphaFoldDB" id="B0T3D0"/>
<dbReference type="GO" id="GO:0008061">
    <property type="term" value="F:chitin binding"/>
    <property type="evidence" value="ECO:0007669"/>
    <property type="project" value="InterPro"/>
</dbReference>